<dbReference type="PANTHER" id="PTHR23419">
    <property type="entry name" value="DIVALENT CATION TOLERANCE CUTA-RELATED"/>
    <property type="match status" value="1"/>
</dbReference>
<dbReference type="SUPFAM" id="SSF54913">
    <property type="entry name" value="GlnB-like"/>
    <property type="match status" value="1"/>
</dbReference>
<accession>A0A3P4AYT5</accession>
<evidence type="ECO:0000313" key="2">
    <source>
        <dbReference type="EMBL" id="VCU69193.1"/>
    </source>
</evidence>
<dbReference type="Proteomes" id="UP000277294">
    <property type="component" value="Unassembled WGS sequence"/>
</dbReference>
<gene>
    <name evidence="2" type="primary">cutA</name>
    <name evidence="2" type="ORF">PIGHUM_01253</name>
</gene>
<dbReference type="PANTHER" id="PTHR23419:SF8">
    <property type="entry name" value="FI09726P"/>
    <property type="match status" value="1"/>
</dbReference>
<dbReference type="AlphaFoldDB" id="A0A3P4AYT5"/>
<comment type="similarity">
    <text evidence="1">Belongs to the CutA family.</text>
</comment>
<proteinExistence type="inferred from homology"/>
<dbReference type="Gene3D" id="3.30.70.120">
    <property type="match status" value="1"/>
</dbReference>
<dbReference type="GO" id="GO:0010038">
    <property type="term" value="P:response to metal ion"/>
    <property type="evidence" value="ECO:0007669"/>
    <property type="project" value="InterPro"/>
</dbReference>
<sequence>MSGPPAGDAVLLMMCNAPDAGVAERIAQELVARGLAACVNVGAPVLSIYRWQGAVERAEEVPLFIKTVQARREAVQDAIAGLHPYDVPEIVALPITHGLPAYLEWVRQETQC</sequence>
<dbReference type="InterPro" id="IPR015867">
    <property type="entry name" value="N-reg_PII/ATP_PRibTrfase_C"/>
</dbReference>
<dbReference type="InterPro" id="IPR004323">
    <property type="entry name" value="Ion_tolerance_CutA"/>
</dbReference>
<evidence type="ECO:0000313" key="3">
    <source>
        <dbReference type="Proteomes" id="UP000277294"/>
    </source>
</evidence>
<dbReference type="Pfam" id="PF03091">
    <property type="entry name" value="CutA1"/>
    <property type="match status" value="1"/>
</dbReference>
<reference evidence="2 3" key="1">
    <citation type="submission" date="2018-10" db="EMBL/GenBank/DDBJ databases">
        <authorList>
            <person name="Criscuolo A."/>
        </authorList>
    </citation>
    <scope>NUCLEOTIDE SEQUENCE [LARGE SCALE GENOMIC DNA]</scope>
    <source>
        <strain evidence="2">DnA1</strain>
    </source>
</reference>
<organism evidence="2 3">
    <name type="scientific">Pigmentiphaga humi</name>
    <dbReference type="NCBI Taxonomy" id="2478468"/>
    <lineage>
        <taxon>Bacteria</taxon>
        <taxon>Pseudomonadati</taxon>
        <taxon>Pseudomonadota</taxon>
        <taxon>Betaproteobacteria</taxon>
        <taxon>Burkholderiales</taxon>
        <taxon>Alcaligenaceae</taxon>
        <taxon>Pigmentiphaga</taxon>
    </lineage>
</organism>
<dbReference type="InterPro" id="IPR011322">
    <property type="entry name" value="N-reg_PII-like_a/b"/>
</dbReference>
<dbReference type="EMBL" id="UWPJ01000011">
    <property type="protein sequence ID" value="VCU69193.1"/>
    <property type="molecule type" value="Genomic_DNA"/>
</dbReference>
<evidence type="ECO:0000256" key="1">
    <source>
        <dbReference type="ARBA" id="ARBA00010169"/>
    </source>
</evidence>
<dbReference type="GO" id="GO:0005507">
    <property type="term" value="F:copper ion binding"/>
    <property type="evidence" value="ECO:0007669"/>
    <property type="project" value="TreeGrafter"/>
</dbReference>
<name>A0A3P4AYT5_9BURK</name>
<keyword evidence="3" id="KW-1185">Reference proteome</keyword>
<protein>
    <submittedName>
        <fullName evidence="2">Divalent-cation tolerance protein CutA</fullName>
    </submittedName>
</protein>
<dbReference type="OrthoDB" id="37622at2"/>